<reference evidence="3" key="1">
    <citation type="journal article" date="2015" name="Genome Biol. Evol.">
        <title>Nucleomorph Genome Sequences of Two Chlorarachniophytes, Amorphochlora amoebiformis and Lotharella vacuolata.</title>
        <authorList>
            <person name="Suzuki S."/>
            <person name="Shirato S."/>
            <person name="Hirakawa Y."/>
            <person name="Ishida K."/>
        </authorList>
    </citation>
    <scope>NUCLEOTIDE SEQUENCE</scope>
    <source>
        <strain evidence="3">CCMP2058</strain>
    </source>
</reference>
<sequence>MFKKESFEKHYRGALSMIKKSSKLSKDSRTIFIYNINRKAIEKEIFQYFTKYCYILDLKIIKDKVSLISKGMAYLELYTEQDFTKGLSLTGKVYKNYRMIVKGSESERNIAWETASGFDSNLIIENQNNGTSNNTHQKALNFKDHLLIIRNLDPLIREDDFINLLSIMGKISKLHYQKDDLNSKKIKVTARFNDIYTCKLALRELGNLKILDSKINTEISN</sequence>
<dbReference type="GO" id="GO:0003723">
    <property type="term" value="F:RNA binding"/>
    <property type="evidence" value="ECO:0007669"/>
    <property type="project" value="UniProtKB-UniRule"/>
</dbReference>
<dbReference type="Gene3D" id="3.30.70.330">
    <property type="match status" value="2"/>
</dbReference>
<gene>
    <name evidence="3" type="primary">cc1-like</name>
</gene>
<name>A0A0H5BLZ9_9EUKA</name>
<geneLocation type="nucleomorph" evidence="3"/>
<dbReference type="EMBL" id="AB996604">
    <property type="protein sequence ID" value="BAS01997.1"/>
    <property type="molecule type" value="Genomic_DNA"/>
</dbReference>
<dbReference type="SUPFAM" id="SSF54928">
    <property type="entry name" value="RNA-binding domain, RBD"/>
    <property type="match status" value="1"/>
</dbReference>
<feature type="domain" description="RRM" evidence="2">
    <location>
        <begin position="29"/>
        <end position="106"/>
    </location>
</feature>
<dbReference type="InterPro" id="IPR006509">
    <property type="entry name" value="RBM39_SF"/>
</dbReference>
<organism evidence="3">
    <name type="scientific">Amorphochlora amoebiformis</name>
    <dbReference type="NCBI Taxonomy" id="1561963"/>
    <lineage>
        <taxon>Eukaryota</taxon>
        <taxon>Sar</taxon>
        <taxon>Rhizaria</taxon>
        <taxon>Cercozoa</taxon>
        <taxon>Chlorarachniophyceae</taxon>
        <taxon>Amorphochlora</taxon>
    </lineage>
</organism>
<proteinExistence type="predicted"/>
<dbReference type="PANTHER" id="PTHR48036">
    <property type="entry name" value="SPLICING FACTOR (PAD-1), PUTATIVE (AFU_ORTHOLOGUE AFUA_1G15810)-RELATED"/>
    <property type="match status" value="1"/>
</dbReference>
<dbReference type="AlphaFoldDB" id="A0A0H5BLZ9"/>
<dbReference type="SMART" id="SM00360">
    <property type="entry name" value="RRM"/>
    <property type="match status" value="2"/>
</dbReference>
<evidence type="ECO:0000259" key="2">
    <source>
        <dbReference type="PROSITE" id="PS50102"/>
    </source>
</evidence>
<dbReference type="PROSITE" id="PS50102">
    <property type="entry name" value="RRM"/>
    <property type="match status" value="1"/>
</dbReference>
<evidence type="ECO:0000256" key="1">
    <source>
        <dbReference type="PROSITE-ProRule" id="PRU00176"/>
    </source>
</evidence>
<dbReference type="InterPro" id="IPR000504">
    <property type="entry name" value="RRM_dom"/>
</dbReference>
<dbReference type="GO" id="GO:0005634">
    <property type="term" value="C:nucleus"/>
    <property type="evidence" value="ECO:0007669"/>
    <property type="project" value="InterPro"/>
</dbReference>
<evidence type="ECO:0000313" key="3">
    <source>
        <dbReference type="EMBL" id="BAS01997.1"/>
    </source>
</evidence>
<protein>
    <submittedName>
        <fullName evidence="3">Splicing factor cc1-like protein</fullName>
    </submittedName>
</protein>
<dbReference type="InterPro" id="IPR035979">
    <property type="entry name" value="RBD_domain_sf"/>
</dbReference>
<dbReference type="Pfam" id="PF00076">
    <property type="entry name" value="RRM_1"/>
    <property type="match status" value="1"/>
</dbReference>
<accession>A0A0H5BLZ9</accession>
<keyword evidence="3" id="KW-0542">Nucleomorph</keyword>
<dbReference type="GO" id="GO:0006397">
    <property type="term" value="P:mRNA processing"/>
    <property type="evidence" value="ECO:0007669"/>
    <property type="project" value="InterPro"/>
</dbReference>
<keyword evidence="1" id="KW-0694">RNA-binding</keyword>
<dbReference type="CDD" id="cd00590">
    <property type="entry name" value="RRM_SF"/>
    <property type="match status" value="1"/>
</dbReference>
<dbReference type="InterPro" id="IPR012677">
    <property type="entry name" value="Nucleotide-bd_a/b_plait_sf"/>
</dbReference>